<feature type="region of interest" description="Disordered" evidence="6">
    <location>
        <begin position="1"/>
        <end position="103"/>
    </location>
</feature>
<dbReference type="GO" id="GO:0005634">
    <property type="term" value="C:nucleus"/>
    <property type="evidence" value="ECO:0007669"/>
    <property type="project" value="TreeGrafter"/>
</dbReference>
<protein>
    <recommendedName>
        <fullName evidence="7">C2H2-type domain-containing protein</fullName>
    </recommendedName>
</protein>
<feature type="compositionally biased region" description="Gly residues" evidence="6">
    <location>
        <begin position="51"/>
        <end position="62"/>
    </location>
</feature>
<keyword evidence="1" id="KW-0479">Metal-binding</keyword>
<comment type="caution">
    <text evidence="8">The sequence shown here is derived from an EMBL/GenBank/DDBJ whole genome shotgun (WGS) entry which is preliminary data.</text>
</comment>
<evidence type="ECO:0000256" key="5">
    <source>
        <dbReference type="PROSITE-ProRule" id="PRU00042"/>
    </source>
</evidence>
<proteinExistence type="predicted"/>
<dbReference type="SMART" id="SM00355">
    <property type="entry name" value="ZnF_C2H2"/>
    <property type="match status" value="3"/>
</dbReference>
<feature type="region of interest" description="Disordered" evidence="6">
    <location>
        <begin position="223"/>
        <end position="269"/>
    </location>
</feature>
<dbReference type="SUPFAM" id="SSF57667">
    <property type="entry name" value="beta-beta-alpha zinc fingers"/>
    <property type="match status" value="1"/>
</dbReference>
<evidence type="ECO:0000313" key="9">
    <source>
        <dbReference type="Proteomes" id="UP001487740"/>
    </source>
</evidence>
<dbReference type="GO" id="GO:0008270">
    <property type="term" value="F:zinc ion binding"/>
    <property type="evidence" value="ECO:0007669"/>
    <property type="project" value="UniProtKB-KW"/>
</dbReference>
<dbReference type="Proteomes" id="UP001487740">
    <property type="component" value="Unassembled WGS sequence"/>
</dbReference>
<dbReference type="EMBL" id="JARAKH010000033">
    <property type="protein sequence ID" value="KAK8385113.1"/>
    <property type="molecule type" value="Genomic_DNA"/>
</dbReference>
<feature type="region of interest" description="Disordered" evidence="6">
    <location>
        <begin position="293"/>
        <end position="323"/>
    </location>
</feature>
<evidence type="ECO:0000313" key="8">
    <source>
        <dbReference type="EMBL" id="KAK8385113.1"/>
    </source>
</evidence>
<dbReference type="PANTHER" id="PTHR24409:SF295">
    <property type="entry name" value="AZ2-RELATED"/>
    <property type="match status" value="1"/>
</dbReference>
<dbReference type="PROSITE" id="PS00028">
    <property type="entry name" value="ZINC_FINGER_C2H2_1"/>
    <property type="match status" value="1"/>
</dbReference>
<sequence>MAEKWDDGANDSPEVVYDGFSPTTTQPQGLPPPPPPRPQALAPPHPAFVGEGDGSVPLGGSGSASFITDAQRDNSLQPPPPPPPPPLQQQQQQQQQEGEMAAPGVADRGQLCFVCCGSVADSNYRSVRSSMNHSHAPLLVLLTEVLGYKLDTGQLHSEVVCKNCYRLLDIIDELHQTLTESKTDVRTKFLETIQRLRLKYPRTDKPILPQMLKPRCLRCVQMSQSSARRRGRGRGWKGRVEDTRGRGKGGRGRGRGSARTEDGHDLGSDNDLESVMIMEVEPDIDVDDDTCTGGSGGGQHRPTTTTITTTTATKQPPLPPPQPPRPNIVYDTDPAFFSPDEKLKVGMVREEGNTQVFLCMYCQIRCESALALKMHVRVYHMPVLVYDNGFGTAETRYRMGIKLQNTTCTELATSEKPFACLFCECSYKLQSSLQSHFREHHSPHKPFQCLECKEAFRRPIELSRHRLYRCPVQQKMT</sequence>
<reference evidence="8 9" key="1">
    <citation type="submission" date="2023-03" db="EMBL/GenBank/DDBJ databases">
        <title>High-quality genome of Scylla paramamosain provides insights in environmental adaptation.</title>
        <authorList>
            <person name="Zhang L."/>
        </authorList>
    </citation>
    <scope>NUCLEOTIDE SEQUENCE [LARGE SCALE GENOMIC DNA]</scope>
    <source>
        <strain evidence="8">LZ_2023a</strain>
        <tissue evidence="8">Muscle</tissue>
    </source>
</reference>
<evidence type="ECO:0000256" key="4">
    <source>
        <dbReference type="ARBA" id="ARBA00022833"/>
    </source>
</evidence>
<evidence type="ECO:0000256" key="1">
    <source>
        <dbReference type="ARBA" id="ARBA00022723"/>
    </source>
</evidence>
<keyword evidence="2" id="KW-0677">Repeat</keyword>
<evidence type="ECO:0000259" key="7">
    <source>
        <dbReference type="PROSITE" id="PS50157"/>
    </source>
</evidence>
<feature type="compositionally biased region" description="Basic residues" evidence="6">
    <location>
        <begin position="227"/>
        <end position="237"/>
    </location>
</feature>
<feature type="compositionally biased region" description="Pro residues" evidence="6">
    <location>
        <begin position="77"/>
        <end position="87"/>
    </location>
</feature>
<dbReference type="PROSITE" id="PS50157">
    <property type="entry name" value="ZINC_FINGER_C2H2_2"/>
    <property type="match status" value="1"/>
</dbReference>
<dbReference type="GO" id="GO:0000981">
    <property type="term" value="F:DNA-binding transcription factor activity, RNA polymerase II-specific"/>
    <property type="evidence" value="ECO:0007669"/>
    <property type="project" value="TreeGrafter"/>
</dbReference>
<accession>A0AAW0TD81</accession>
<keyword evidence="9" id="KW-1185">Reference proteome</keyword>
<name>A0AAW0TD81_SCYPA</name>
<keyword evidence="4" id="KW-0862">Zinc</keyword>
<dbReference type="PANTHER" id="PTHR24409">
    <property type="entry name" value="ZINC FINGER PROTEIN 142"/>
    <property type="match status" value="1"/>
</dbReference>
<dbReference type="GO" id="GO:0000977">
    <property type="term" value="F:RNA polymerase II transcription regulatory region sequence-specific DNA binding"/>
    <property type="evidence" value="ECO:0007669"/>
    <property type="project" value="TreeGrafter"/>
</dbReference>
<dbReference type="InterPro" id="IPR013087">
    <property type="entry name" value="Znf_C2H2_type"/>
</dbReference>
<keyword evidence="3 5" id="KW-0863">Zinc-finger</keyword>
<feature type="compositionally biased region" description="Basic residues" evidence="6">
    <location>
        <begin position="246"/>
        <end position="256"/>
    </location>
</feature>
<evidence type="ECO:0000256" key="3">
    <source>
        <dbReference type="ARBA" id="ARBA00022771"/>
    </source>
</evidence>
<feature type="compositionally biased region" description="Basic and acidic residues" evidence="6">
    <location>
        <begin position="258"/>
        <end position="267"/>
    </location>
</feature>
<gene>
    <name evidence="8" type="ORF">O3P69_012122</name>
</gene>
<dbReference type="Gene3D" id="3.30.160.60">
    <property type="entry name" value="Classic Zinc Finger"/>
    <property type="match status" value="1"/>
</dbReference>
<evidence type="ECO:0000256" key="2">
    <source>
        <dbReference type="ARBA" id="ARBA00022737"/>
    </source>
</evidence>
<feature type="compositionally biased region" description="Pro residues" evidence="6">
    <location>
        <begin position="29"/>
        <end position="46"/>
    </location>
</feature>
<evidence type="ECO:0000256" key="6">
    <source>
        <dbReference type="SAM" id="MobiDB-lite"/>
    </source>
</evidence>
<organism evidence="8 9">
    <name type="scientific">Scylla paramamosain</name>
    <name type="common">Mud crab</name>
    <dbReference type="NCBI Taxonomy" id="85552"/>
    <lineage>
        <taxon>Eukaryota</taxon>
        <taxon>Metazoa</taxon>
        <taxon>Ecdysozoa</taxon>
        <taxon>Arthropoda</taxon>
        <taxon>Crustacea</taxon>
        <taxon>Multicrustacea</taxon>
        <taxon>Malacostraca</taxon>
        <taxon>Eumalacostraca</taxon>
        <taxon>Eucarida</taxon>
        <taxon>Decapoda</taxon>
        <taxon>Pleocyemata</taxon>
        <taxon>Brachyura</taxon>
        <taxon>Eubrachyura</taxon>
        <taxon>Portunoidea</taxon>
        <taxon>Portunidae</taxon>
        <taxon>Portuninae</taxon>
        <taxon>Scylla</taxon>
    </lineage>
</organism>
<feature type="domain" description="C2H2-type" evidence="7">
    <location>
        <begin position="418"/>
        <end position="446"/>
    </location>
</feature>
<feature type="compositionally biased region" description="Low complexity" evidence="6">
    <location>
        <begin position="302"/>
        <end position="315"/>
    </location>
</feature>
<dbReference type="InterPro" id="IPR036236">
    <property type="entry name" value="Znf_C2H2_sf"/>
</dbReference>
<dbReference type="AlphaFoldDB" id="A0AAW0TD81"/>